<keyword evidence="1" id="KW-0732">Signal</keyword>
<accession>A0ABW6QR32</accession>
<protein>
    <recommendedName>
        <fullName evidence="4">DUF3558 domain-containing protein</fullName>
    </recommendedName>
</protein>
<organism evidence="2 3">
    <name type="scientific">Nocardia suismassiliense</name>
    <dbReference type="NCBI Taxonomy" id="2077092"/>
    <lineage>
        <taxon>Bacteria</taxon>
        <taxon>Bacillati</taxon>
        <taxon>Actinomycetota</taxon>
        <taxon>Actinomycetes</taxon>
        <taxon>Mycobacteriales</taxon>
        <taxon>Nocardiaceae</taxon>
        <taxon>Nocardia</taxon>
    </lineage>
</organism>
<feature type="chain" id="PRO_5046323504" description="DUF3558 domain-containing protein" evidence="1">
    <location>
        <begin position="26"/>
        <end position="169"/>
    </location>
</feature>
<evidence type="ECO:0008006" key="4">
    <source>
        <dbReference type="Google" id="ProtNLM"/>
    </source>
</evidence>
<comment type="caution">
    <text evidence="2">The sequence shown here is derived from an EMBL/GenBank/DDBJ whole genome shotgun (WGS) entry which is preliminary data.</text>
</comment>
<gene>
    <name evidence="2" type="ORF">ACFYV7_12895</name>
</gene>
<evidence type="ECO:0000313" key="3">
    <source>
        <dbReference type="Proteomes" id="UP001601948"/>
    </source>
</evidence>
<keyword evidence="3" id="KW-1185">Reference proteome</keyword>
<dbReference type="EMBL" id="JBIAPI010000002">
    <property type="protein sequence ID" value="MFF3223682.1"/>
    <property type="molecule type" value="Genomic_DNA"/>
</dbReference>
<name>A0ABW6QR32_9NOCA</name>
<reference evidence="2 3" key="1">
    <citation type="submission" date="2024-10" db="EMBL/GenBank/DDBJ databases">
        <title>The Natural Products Discovery Center: Release of the First 8490 Sequenced Strains for Exploring Actinobacteria Biosynthetic Diversity.</title>
        <authorList>
            <person name="Kalkreuter E."/>
            <person name="Kautsar S.A."/>
            <person name="Yang D."/>
            <person name="Bader C.D."/>
            <person name="Teijaro C.N."/>
            <person name="Fluegel L."/>
            <person name="Davis C.M."/>
            <person name="Simpson J.R."/>
            <person name="Lauterbach L."/>
            <person name="Steele A.D."/>
            <person name="Gui C."/>
            <person name="Meng S."/>
            <person name="Li G."/>
            <person name="Viehrig K."/>
            <person name="Ye F."/>
            <person name="Su P."/>
            <person name="Kiefer A.F."/>
            <person name="Nichols A."/>
            <person name="Cepeda A.J."/>
            <person name="Yan W."/>
            <person name="Fan B."/>
            <person name="Jiang Y."/>
            <person name="Adhikari A."/>
            <person name="Zheng C.-J."/>
            <person name="Schuster L."/>
            <person name="Cowan T.M."/>
            <person name="Smanski M.J."/>
            <person name="Chevrette M.G."/>
            <person name="De Carvalho L.P.S."/>
            <person name="Shen B."/>
        </authorList>
    </citation>
    <scope>NUCLEOTIDE SEQUENCE [LARGE SCALE GENOMIC DNA]</scope>
    <source>
        <strain evidence="2 3">NPDC003040</strain>
    </source>
</reference>
<dbReference type="RefSeq" id="WP_387716885.1">
    <property type="nucleotide sequence ID" value="NZ_JBIAPI010000002.1"/>
</dbReference>
<proteinExistence type="predicted"/>
<evidence type="ECO:0000256" key="1">
    <source>
        <dbReference type="SAM" id="SignalP"/>
    </source>
</evidence>
<feature type="signal peptide" evidence="1">
    <location>
        <begin position="1"/>
        <end position="25"/>
    </location>
</feature>
<sequence>MKAILRAMACAALLCAPLVSCTSEKAPVDTSSTKYLFEEVFNPCREMPPAFLAEHHLDSKPEFGDNLVDGYVYWGCFYRGQDYDLGVLVTNSPLSQVSRLEPHTLQPVQIAGRAARIQSLPLEKRFCLLYIEMTGGTLTLDLAPRSAIEACPTLATVAEELVPLLPPGV</sequence>
<evidence type="ECO:0000313" key="2">
    <source>
        <dbReference type="EMBL" id="MFF3223682.1"/>
    </source>
</evidence>
<dbReference type="Proteomes" id="UP001601948">
    <property type="component" value="Unassembled WGS sequence"/>
</dbReference>